<keyword evidence="2" id="KW-1185">Reference proteome</keyword>
<accession>A0ABT6N9L2</accession>
<dbReference type="RefSeq" id="WP_281092912.1">
    <property type="nucleotide sequence ID" value="NZ_JARYZI010000001.1"/>
</dbReference>
<evidence type="ECO:0008006" key="3">
    <source>
        <dbReference type="Google" id="ProtNLM"/>
    </source>
</evidence>
<comment type="caution">
    <text evidence="1">The sequence shown here is derived from an EMBL/GenBank/DDBJ whole genome shotgun (WGS) entry which is preliminary data.</text>
</comment>
<proteinExistence type="predicted"/>
<evidence type="ECO:0000313" key="1">
    <source>
        <dbReference type="EMBL" id="MDH8677115.1"/>
    </source>
</evidence>
<evidence type="ECO:0000313" key="2">
    <source>
        <dbReference type="Proteomes" id="UP001158045"/>
    </source>
</evidence>
<reference evidence="1 2" key="1">
    <citation type="submission" date="2023-04" db="EMBL/GenBank/DDBJ databases">
        <title>Fusibacter bizertensis strain WBS, isolated from littoral bottom sediments of the Arctic seas - biochemical and genomic analysis.</title>
        <authorList>
            <person name="Brioukhanov A.L."/>
        </authorList>
    </citation>
    <scope>NUCLEOTIDE SEQUENCE [LARGE SCALE GENOMIC DNA]</scope>
    <source>
        <strain evidence="1 2">WBS</strain>
    </source>
</reference>
<gene>
    <name evidence="1" type="ORF">QE109_03085</name>
</gene>
<dbReference type="Proteomes" id="UP001158045">
    <property type="component" value="Unassembled WGS sequence"/>
</dbReference>
<sequence>MITNPVNLNKITSAYSNSVTNPAAEQAANTLPEELKNAEATTALTDSLELGKSDAEDFGTYKIDRQKLNAIKLDFKKNTESFKEMIRGLIEKQGKNYEEVVSAIRNGESPVIEIDAETRAKAEDAISDDGYWGVNKTSERILDFAKTISGGDTSKIGLLKDAFKEAFESAKEAFGGTLPDISQKTYDQVMKGFDEWENPSAIEESE</sequence>
<organism evidence="1 2">
    <name type="scientific">Fusibacter bizertensis</name>
    <dbReference type="NCBI Taxonomy" id="1488331"/>
    <lineage>
        <taxon>Bacteria</taxon>
        <taxon>Bacillati</taxon>
        <taxon>Bacillota</taxon>
        <taxon>Clostridia</taxon>
        <taxon>Eubacteriales</taxon>
        <taxon>Eubacteriales Family XII. Incertae Sedis</taxon>
        <taxon>Fusibacter</taxon>
    </lineage>
</organism>
<protein>
    <recommendedName>
        <fullName evidence="3">DUF4355 domain-containing protein</fullName>
    </recommendedName>
</protein>
<dbReference type="EMBL" id="JARYZI010000001">
    <property type="protein sequence ID" value="MDH8677115.1"/>
    <property type="molecule type" value="Genomic_DNA"/>
</dbReference>
<name>A0ABT6N9L2_9FIRM</name>